<evidence type="ECO:0000259" key="2">
    <source>
        <dbReference type="PROSITE" id="PS50879"/>
    </source>
</evidence>
<proteinExistence type="predicted"/>
<dbReference type="InterPro" id="IPR002156">
    <property type="entry name" value="RNaseH_domain"/>
</dbReference>
<dbReference type="InterPro" id="IPR036397">
    <property type="entry name" value="RNaseH_sf"/>
</dbReference>
<dbReference type="GO" id="GO:0004523">
    <property type="term" value="F:RNA-DNA hybrid ribonuclease activity"/>
    <property type="evidence" value="ECO:0007669"/>
    <property type="project" value="InterPro"/>
</dbReference>
<dbReference type="PROSITE" id="PS50879">
    <property type="entry name" value="RNASE_H_1"/>
    <property type="match status" value="1"/>
</dbReference>
<dbReference type="PATRIC" id="fig|1299321.3.peg.2946"/>
<organism evidence="3 4">
    <name type="scientific">Mycobacteroides abscessus subsp. bolletii 1513</name>
    <dbReference type="NCBI Taxonomy" id="1299321"/>
    <lineage>
        <taxon>Bacteria</taxon>
        <taxon>Bacillati</taxon>
        <taxon>Actinomycetota</taxon>
        <taxon>Actinomycetes</taxon>
        <taxon>Mycobacteriales</taxon>
        <taxon>Mycobacteriaceae</taxon>
        <taxon>Mycobacteroides</taxon>
        <taxon>Mycobacteroides abscessus</taxon>
    </lineage>
</organism>
<accession>X8DNS6</accession>
<gene>
    <name evidence="3" type="ORF">I540_3034</name>
</gene>
<dbReference type="SUPFAM" id="SSF53098">
    <property type="entry name" value="Ribonuclease H-like"/>
    <property type="match status" value="1"/>
</dbReference>
<feature type="domain" description="RNase H type-1" evidence="2">
    <location>
        <begin position="150"/>
        <end position="295"/>
    </location>
</feature>
<dbReference type="Proteomes" id="UP000023351">
    <property type="component" value="Unassembled WGS sequence"/>
</dbReference>
<sequence>MTIHDGGQSQSTREESEFLPATTGATSVAVAFRGVGSGRGYAYCAKSATGAWSGIAKSPNLQTALFDVIATLRVTQPTHCHLQVMVPPRVVWAARAQLTAIQSALNVTVISGAEGYVRLLMGEAAQVLDEIAPVAPEKKKSPKPRPPETLLPPVTVATDGSVRKTSLGCGWLADSGAFGLRGFQHSNRMHGGSKVLISELRGIDEALRRLGRHEHITLFTDCQAAITMAKAWQRGEQVMPGGYITELGEGEEAELVSAFRRIHRLRERVEIRWVRSHSGEPLNEGADALARLASRYMRGDSGLSRQEYRQRAAALAEAFAGAFCATTAAA</sequence>
<reference evidence="3 4" key="1">
    <citation type="submission" date="2013-12" db="EMBL/GenBank/DDBJ databases">
        <authorList>
            <person name="Zelazny A."/>
            <person name="Olivier K."/>
            <person name="Holland S."/>
            <person name="Lenaerts A."/>
            <person name="Ordway D."/>
            <person name="DeGroote M.A."/>
            <person name="Parker T."/>
            <person name="Sizemore C."/>
            <person name="Tallon L.J."/>
            <person name="Sadzewicz L.K."/>
            <person name="Sengamalay N."/>
            <person name="Fraser C.M."/>
            <person name="Hine E."/>
            <person name="Shefchek K.A."/>
            <person name="Das S.P."/>
            <person name="Tettelin H."/>
        </authorList>
    </citation>
    <scope>NUCLEOTIDE SEQUENCE [LARGE SCALE GENOMIC DNA]</scope>
    <source>
        <strain evidence="3 4">1513</strain>
    </source>
</reference>
<dbReference type="Gene3D" id="3.30.420.10">
    <property type="entry name" value="Ribonuclease H-like superfamily/Ribonuclease H"/>
    <property type="match status" value="1"/>
</dbReference>
<dbReference type="GO" id="GO:0003676">
    <property type="term" value="F:nucleic acid binding"/>
    <property type="evidence" value="ECO:0007669"/>
    <property type="project" value="InterPro"/>
</dbReference>
<dbReference type="AlphaFoldDB" id="X8DNS6"/>
<evidence type="ECO:0000313" key="3">
    <source>
        <dbReference type="EMBL" id="EUA70084.1"/>
    </source>
</evidence>
<name>X8DNS6_9MYCO</name>
<dbReference type="EMBL" id="JAOJ01000002">
    <property type="protein sequence ID" value="EUA70084.1"/>
    <property type="molecule type" value="Genomic_DNA"/>
</dbReference>
<protein>
    <submittedName>
        <fullName evidence="3">RNase H family protein</fullName>
    </submittedName>
</protein>
<evidence type="ECO:0000256" key="1">
    <source>
        <dbReference type="SAM" id="MobiDB-lite"/>
    </source>
</evidence>
<feature type="region of interest" description="Disordered" evidence="1">
    <location>
        <begin position="1"/>
        <end position="20"/>
    </location>
</feature>
<dbReference type="Pfam" id="PF00075">
    <property type="entry name" value="RNase_H"/>
    <property type="match status" value="1"/>
</dbReference>
<comment type="caution">
    <text evidence="3">The sequence shown here is derived from an EMBL/GenBank/DDBJ whole genome shotgun (WGS) entry which is preliminary data.</text>
</comment>
<dbReference type="InterPro" id="IPR012337">
    <property type="entry name" value="RNaseH-like_sf"/>
</dbReference>
<evidence type="ECO:0000313" key="4">
    <source>
        <dbReference type="Proteomes" id="UP000023351"/>
    </source>
</evidence>